<evidence type="ECO:0000313" key="4">
    <source>
        <dbReference type="Proteomes" id="UP001501940"/>
    </source>
</evidence>
<dbReference type="Proteomes" id="UP001501940">
    <property type="component" value="Chromosome 10"/>
</dbReference>
<dbReference type="InterPro" id="IPR025875">
    <property type="entry name" value="Leu-rich_rpt_4"/>
</dbReference>
<dbReference type="InterPro" id="IPR032675">
    <property type="entry name" value="LRR_dom_sf"/>
</dbReference>
<accession>A0AAQ5XH96</accession>
<dbReference type="SMART" id="SM00365">
    <property type="entry name" value="LRR_SD22"/>
    <property type="match status" value="2"/>
</dbReference>
<reference evidence="3" key="2">
    <citation type="submission" date="2025-08" db="UniProtKB">
        <authorList>
            <consortium name="Ensembl"/>
        </authorList>
    </citation>
    <scope>IDENTIFICATION</scope>
</reference>
<evidence type="ECO:0000256" key="1">
    <source>
        <dbReference type="ARBA" id="ARBA00022614"/>
    </source>
</evidence>
<evidence type="ECO:0008006" key="5">
    <source>
        <dbReference type="Google" id="ProtNLM"/>
    </source>
</evidence>
<keyword evidence="4" id="KW-1185">Reference proteome</keyword>
<dbReference type="GO" id="GO:0005737">
    <property type="term" value="C:cytoplasm"/>
    <property type="evidence" value="ECO:0007669"/>
    <property type="project" value="TreeGrafter"/>
</dbReference>
<organism evidence="3 4">
    <name type="scientific">Amphiprion ocellaris</name>
    <name type="common">Clown anemonefish</name>
    <dbReference type="NCBI Taxonomy" id="80972"/>
    <lineage>
        <taxon>Eukaryota</taxon>
        <taxon>Metazoa</taxon>
        <taxon>Chordata</taxon>
        <taxon>Craniata</taxon>
        <taxon>Vertebrata</taxon>
        <taxon>Euteleostomi</taxon>
        <taxon>Actinopterygii</taxon>
        <taxon>Neopterygii</taxon>
        <taxon>Teleostei</taxon>
        <taxon>Neoteleostei</taxon>
        <taxon>Acanthomorphata</taxon>
        <taxon>Ovalentaria</taxon>
        <taxon>Pomacentridae</taxon>
        <taxon>Amphiprion</taxon>
    </lineage>
</organism>
<dbReference type="Ensembl" id="ENSAOCT00000071838.1">
    <property type="protein sequence ID" value="ENSAOCP00000040222.1"/>
    <property type="gene ID" value="ENSAOCG00000002349.2"/>
</dbReference>
<dbReference type="Gene3D" id="3.80.10.10">
    <property type="entry name" value="Ribonuclease Inhibitor"/>
    <property type="match status" value="1"/>
</dbReference>
<sequence>RGWTRENVTEDLIRRRAEHNDCEIFSLEEVSLHQQDIERIEHIDRWCRDLKILYLQNNLIPRIENVGRLKNLEYLNLALNNIEAIENLEGRSLIYLFLLINNSSRGYQ</sequence>
<dbReference type="AlphaFoldDB" id="A0AAQ5XH96"/>
<dbReference type="SUPFAM" id="SSF52058">
    <property type="entry name" value="L domain-like"/>
    <property type="match status" value="1"/>
</dbReference>
<keyword evidence="2" id="KW-0677">Repeat</keyword>
<proteinExistence type="predicted"/>
<protein>
    <recommendedName>
        <fullName evidence="5">U2A'/phosphoprotein 32 family A C-terminal domain-containing protein</fullName>
    </recommendedName>
</protein>
<name>A0AAQ5XH96_AMPOC</name>
<dbReference type="PROSITE" id="PS51450">
    <property type="entry name" value="LRR"/>
    <property type="match status" value="2"/>
</dbReference>
<evidence type="ECO:0000313" key="3">
    <source>
        <dbReference type="Ensembl" id="ENSAOCP00000040222.1"/>
    </source>
</evidence>
<keyword evidence="1" id="KW-0433">Leucine-rich repeat</keyword>
<dbReference type="InterPro" id="IPR001611">
    <property type="entry name" value="Leu-rich_rpt"/>
</dbReference>
<dbReference type="GO" id="GO:0036158">
    <property type="term" value="P:outer dynein arm assembly"/>
    <property type="evidence" value="ECO:0007669"/>
    <property type="project" value="TreeGrafter"/>
</dbReference>
<reference evidence="3" key="3">
    <citation type="submission" date="2025-09" db="UniProtKB">
        <authorList>
            <consortium name="Ensembl"/>
        </authorList>
    </citation>
    <scope>IDENTIFICATION</scope>
</reference>
<dbReference type="Pfam" id="PF12799">
    <property type="entry name" value="LRR_4"/>
    <property type="match status" value="1"/>
</dbReference>
<evidence type="ECO:0000256" key="2">
    <source>
        <dbReference type="ARBA" id="ARBA00022737"/>
    </source>
</evidence>
<reference evidence="3 4" key="1">
    <citation type="submission" date="2022-01" db="EMBL/GenBank/DDBJ databases">
        <title>A chromosome-scale genome assembly of the false clownfish, Amphiprion ocellaris.</title>
        <authorList>
            <person name="Ryu T."/>
        </authorList>
    </citation>
    <scope>NUCLEOTIDE SEQUENCE [LARGE SCALE GENOMIC DNA]</scope>
</reference>
<dbReference type="PANTHER" id="PTHR18849">
    <property type="entry name" value="LEUCINE RICH REPEAT PROTEIN"/>
    <property type="match status" value="1"/>
</dbReference>
<dbReference type="PANTHER" id="PTHR18849:SF0">
    <property type="entry name" value="CILIA- AND FLAGELLA-ASSOCIATED PROTEIN 410-RELATED"/>
    <property type="match status" value="1"/>
</dbReference>
<dbReference type="GeneTree" id="ENSGT00940000158506"/>